<proteinExistence type="predicted"/>
<evidence type="ECO:0000313" key="2">
    <source>
        <dbReference type="Proteomes" id="UP000245626"/>
    </source>
</evidence>
<reference evidence="1 2" key="1">
    <citation type="journal article" date="2018" name="Mol. Biol. Evol.">
        <title>Broad Genomic Sampling Reveals a Smut Pathogenic Ancestry of the Fungal Clade Ustilaginomycotina.</title>
        <authorList>
            <person name="Kijpornyongpan T."/>
            <person name="Mondo S.J."/>
            <person name="Barry K."/>
            <person name="Sandor L."/>
            <person name="Lee J."/>
            <person name="Lipzen A."/>
            <person name="Pangilinan J."/>
            <person name="LaButti K."/>
            <person name="Hainaut M."/>
            <person name="Henrissat B."/>
            <person name="Grigoriev I.V."/>
            <person name="Spatafora J.W."/>
            <person name="Aime M.C."/>
        </authorList>
    </citation>
    <scope>NUCLEOTIDE SEQUENCE [LARGE SCALE GENOMIC DNA]</scope>
    <source>
        <strain evidence="1 2">SA 807</strain>
    </source>
</reference>
<gene>
    <name evidence="1" type="ORF">IE53DRAFT_378939</name>
</gene>
<dbReference type="Proteomes" id="UP000245626">
    <property type="component" value="Unassembled WGS sequence"/>
</dbReference>
<organism evidence="1 2">
    <name type="scientific">Violaceomyces palustris</name>
    <dbReference type="NCBI Taxonomy" id="1673888"/>
    <lineage>
        <taxon>Eukaryota</taxon>
        <taxon>Fungi</taxon>
        <taxon>Dikarya</taxon>
        <taxon>Basidiomycota</taxon>
        <taxon>Ustilaginomycotina</taxon>
        <taxon>Ustilaginomycetes</taxon>
        <taxon>Violaceomycetales</taxon>
        <taxon>Violaceomycetaceae</taxon>
        <taxon>Violaceomyces</taxon>
    </lineage>
</organism>
<keyword evidence="2" id="KW-1185">Reference proteome</keyword>
<sequence>MPDSSPRNHSKPSSSSSPKRRHRDHDDDDHERNREDDRHHRSKHRHRHHDGHDSDDDPSTRTSSRRTRRSASPSNTERHRHSSKDRHHNSSTNERSSHKRSSHHSSSSKRRETSQERRERKALKKASKKKSHDHHGDYELVEEDHDQAAALRSQAADLLMYSAEDNPFNDANLGQKFKWGKKEEKERKQGLSRKEAERRDAIRREEAKAELEKLNAKRAEREREAALREEEESRMARLAESAQMAEWVAKEDDFHLEQAKRRANIRVRENRAKPIDLLSINLKWADPLRIKPSHLAGQDGMDDQERNDEEEEEEDDEAGLEIDLEEPYNIFDNLTLEETEELHQDIQMYLTLEKKESNLDFWRSMIVVCDDKLSELRSQRGDSRGDPRQQQQQQQHSRIDPAVKAETNAMLSTKTHDQLIQLQEQVRSKLTSGEPVDVEYWESLLKSIVVWKAKAKLRDMHEVVLSNRIEYLQRKQRDEALRHQADLLNQMGGGEERHVDRAAALEPTDEDRDAAAEEDERLEKEMESLWDESEMEPTPLDKSKMNYEDRRLPVVTLQEDREQLVSARRSVLGVAFVPRTKSGSNNKDDDTSLPGHGGDASTSLYRQEASKALDVEEETFNKDENLARQTYKWEDKYRPRKPRYFNRVHTGYEWNKYNQTHYDTDNPPPKVVQGYKFNIFYPDLIDKSSAPTYRIIKEPGNRDTVLLRFSAGPPYEDIAFRIVNKEWEYSHRRGFRSSFDRGVLQLYFNFKRLHYRK</sequence>
<protein>
    <submittedName>
        <fullName evidence="1">Uncharacterized protein</fullName>
    </submittedName>
</protein>
<dbReference type="EMBL" id="KZ819842">
    <property type="protein sequence ID" value="PWN51453.1"/>
    <property type="molecule type" value="Genomic_DNA"/>
</dbReference>
<evidence type="ECO:0000313" key="1">
    <source>
        <dbReference type="EMBL" id="PWN51453.1"/>
    </source>
</evidence>
<name>A0ACD0P027_9BASI</name>
<accession>A0ACD0P027</accession>